<dbReference type="SMART" id="SM00448">
    <property type="entry name" value="REC"/>
    <property type="match status" value="1"/>
</dbReference>
<dbReference type="Pfam" id="PF00072">
    <property type="entry name" value="Response_reg"/>
    <property type="match status" value="1"/>
</dbReference>
<dbReference type="SUPFAM" id="SSF55785">
    <property type="entry name" value="PYP-like sensor domain (PAS domain)"/>
    <property type="match status" value="1"/>
</dbReference>
<dbReference type="NCBIfam" id="TIGR00229">
    <property type="entry name" value="sensory_box"/>
    <property type="match status" value="1"/>
</dbReference>
<dbReference type="InterPro" id="IPR003594">
    <property type="entry name" value="HATPase_dom"/>
</dbReference>
<dbReference type="PROSITE" id="PS50112">
    <property type="entry name" value="PAS"/>
    <property type="match status" value="1"/>
</dbReference>
<dbReference type="InterPro" id="IPR003661">
    <property type="entry name" value="HisK_dim/P_dom"/>
</dbReference>
<protein>
    <recommendedName>
        <fullName evidence="2">histidine kinase</fullName>
        <ecNumber evidence="2">2.7.13.3</ecNumber>
    </recommendedName>
</protein>
<dbReference type="SUPFAM" id="SSF52172">
    <property type="entry name" value="CheY-like"/>
    <property type="match status" value="1"/>
</dbReference>
<dbReference type="Pfam" id="PF08447">
    <property type="entry name" value="PAS_3"/>
    <property type="match status" value="1"/>
</dbReference>
<dbReference type="CDD" id="cd00130">
    <property type="entry name" value="PAS"/>
    <property type="match status" value="1"/>
</dbReference>
<feature type="domain" description="PAS" evidence="8">
    <location>
        <begin position="881"/>
        <end position="926"/>
    </location>
</feature>
<dbReference type="PANTHER" id="PTHR43547:SF2">
    <property type="entry name" value="HYBRID SIGNAL TRANSDUCTION HISTIDINE KINASE C"/>
    <property type="match status" value="1"/>
</dbReference>
<dbReference type="Gene3D" id="2.130.10.10">
    <property type="entry name" value="YVTN repeat-like/Quinoprotein amine dehydrogenase"/>
    <property type="match status" value="2"/>
</dbReference>
<dbReference type="InterPro" id="IPR000700">
    <property type="entry name" value="PAS-assoc_C"/>
</dbReference>
<evidence type="ECO:0000259" key="7">
    <source>
        <dbReference type="PROSITE" id="PS50110"/>
    </source>
</evidence>
<dbReference type="Pfam" id="PF07494">
    <property type="entry name" value="Reg_prop"/>
    <property type="match status" value="7"/>
</dbReference>
<sequence length="1372" mass="154346">MALWLLLSPTPSWAAPGTTQQTFRIPYQFDQLSIDHGLSHTVVHTLLRDRQGFMWFGTEDGLNRYDGQQFTIFRHQRGRPGSLSDNAVVQLLQDRKGRLWVATRQGGLNLYDPTTESFRTFRYPTDKAVEGESDYLSTGALVEDRKGYIWIGTQGGGLIRMDGDSFAMQRYQHLPEDIHTLASNVVNALLPMRNGTIWVGSDEGLDLLDPEKGVIAHYHHDANDPTSLPHDTIWHIQHKANHYGQIWVATASGLGLLDPDTKRFTNHLQSSELTTLQESIGIYSVLEDPRGNLWLGTNQSGLNSYKPSSAQRIAHSSESSLTNSISNNTIRALFQDDSGLIWAATWGGGVNVFNPFTQPIQRISNELLGGFQPFALYRNPQSDDIWVGTLGGGLLHLKKDFSGIQITRYQHDPRDPSSLSSNRVSAIHQDATGKLWVATFGGGLNRLDRKRGTFTRFRYNPLDIHSLSSDRIRTLASQPDGTLWVGTTDRGLNRWDPEKQQFERLHAHSGLSGSLPSEHIWTLWVDRRNTLWVGTDKGLSQRIDGQKQFKHYTHSAAPLGLPSNLVTQIYEDSWGYLWVATANGLAKMDPKSASFTHFTKAHGLPHNRVNSMVEDTLGQLWLATAKGLSRYDPRRNGIRNFTDNRYAQGTFRHGAAAVGPDGSLYFGTAKGIVTFTHQEFDGDQVAPEIALTRLKIFDHAVAIGPRSPLQKQLNSVDSLTLTWRDKVIDIGFVALSYTHPEKNRYSYRLQGLDKQWNSASAPPYSARYTNLTPGRYTLHIRAANSFGVWNDAGRSLEITVLPPWWGTLWFRLITVVVVINVIFFGYRFRLRTINRQRLQLEAMVTERTLQLSQSQERLAKAQAIAHLGNWECSAALEEMDWSDEIFRIFGYEPQSFKPTYGHYMQMAHPDDRRLVSQAMARSLAHPNEPYHVERRVLRKDGQEVVVLELGEVERNTSGRPVRIVGTLQNITERKAYENAVRKAHEQAEKANHAKTLFLSNMSHEIRTPLNVIIGMGELLLESEQDPQKRNYLEVSHSAGEGLLLLINDILDLSKVESGSWELAEEPLQIHEIIYTVHRIFVHAEQHKQIDLVVDIDREIPLWSLGDSNRLRQILINLVGNAYKFTEQGKITLSAKSVRPGYYRFAVEDTGIGIPQEKLQDLFKPFSQVDNSNTRKYGGTGLGLTICRRLLQKMGGTISVKSSLGQGSCFYFDLSLEPCKAPKEKEPPHPSQTANVEASAKGLQILVAEDSEDNITLLKAYTKRTPHQLTIAYDGREAVEAFQQGQFHLVLMDVQMPNMDGYAATRAIRNWERQQGRAATPVYALSAHAFSEAHIHSAEAGCNGHLTKPIKKQDLLAFFDELALNTLSSPDIS</sequence>
<keyword evidence="4" id="KW-0902">Two-component regulatory system</keyword>
<evidence type="ECO:0000313" key="10">
    <source>
        <dbReference type="EMBL" id="CRH05301.1"/>
    </source>
</evidence>
<comment type="catalytic activity">
    <reaction evidence="1">
        <text>ATP + protein L-histidine = ADP + protein N-phospho-L-histidine.</text>
        <dbReference type="EC" id="2.7.13.3"/>
    </reaction>
</comment>
<proteinExistence type="predicted"/>
<dbReference type="PANTHER" id="PTHR43547">
    <property type="entry name" value="TWO-COMPONENT HISTIDINE KINASE"/>
    <property type="match status" value="1"/>
</dbReference>
<dbReference type="CDD" id="cd16922">
    <property type="entry name" value="HATPase_EvgS-ArcB-TorS-like"/>
    <property type="match status" value="1"/>
</dbReference>
<dbReference type="SMART" id="SM00086">
    <property type="entry name" value="PAC"/>
    <property type="match status" value="1"/>
</dbReference>
<dbReference type="InterPro" id="IPR036890">
    <property type="entry name" value="HATPase_C_sf"/>
</dbReference>
<reference evidence="10" key="1">
    <citation type="submission" date="2015-04" db="EMBL/GenBank/DDBJ databases">
        <authorList>
            <person name="Syromyatnikov M.Y."/>
            <person name="Popov V.N."/>
        </authorList>
    </citation>
    <scope>NUCLEOTIDE SEQUENCE</scope>
    <source>
        <strain evidence="10">MO-1</strain>
    </source>
</reference>
<dbReference type="PRINTS" id="PR00344">
    <property type="entry name" value="BCTRLSENSOR"/>
</dbReference>
<dbReference type="Gene3D" id="3.40.50.2300">
    <property type="match status" value="1"/>
</dbReference>
<dbReference type="FunFam" id="2.60.40.10:FF:000791">
    <property type="entry name" value="Two-component system sensor histidine kinase/response regulator"/>
    <property type="match status" value="1"/>
</dbReference>
<dbReference type="CDD" id="cd00082">
    <property type="entry name" value="HisKA"/>
    <property type="match status" value="1"/>
</dbReference>
<feature type="domain" description="Histidine kinase" evidence="6">
    <location>
        <begin position="1000"/>
        <end position="1217"/>
    </location>
</feature>
<evidence type="ECO:0000259" key="6">
    <source>
        <dbReference type="PROSITE" id="PS50109"/>
    </source>
</evidence>
<keyword evidence="3 5" id="KW-0597">Phosphoprotein</keyword>
<gene>
    <name evidence="10" type="ORF">MAGMO_1107</name>
</gene>
<dbReference type="Pfam" id="PF02518">
    <property type="entry name" value="HATPase_c"/>
    <property type="match status" value="1"/>
</dbReference>
<dbReference type="EMBL" id="LO017727">
    <property type="protein sequence ID" value="CRH05301.1"/>
    <property type="molecule type" value="Genomic_DNA"/>
</dbReference>
<dbReference type="InterPro" id="IPR011123">
    <property type="entry name" value="Y_Y_Y"/>
</dbReference>
<feature type="modified residue" description="4-aspartylphosphate" evidence="5">
    <location>
        <position position="1292"/>
    </location>
</feature>
<evidence type="ECO:0000256" key="4">
    <source>
        <dbReference type="ARBA" id="ARBA00023012"/>
    </source>
</evidence>
<dbReference type="PROSITE" id="PS50113">
    <property type="entry name" value="PAC"/>
    <property type="match status" value="1"/>
</dbReference>
<accession>A0A1S7LH89</accession>
<dbReference type="InterPro" id="IPR013655">
    <property type="entry name" value="PAS_fold_3"/>
</dbReference>
<dbReference type="SUPFAM" id="SSF55874">
    <property type="entry name" value="ATPase domain of HSP90 chaperone/DNA topoisomerase II/histidine kinase"/>
    <property type="match status" value="1"/>
</dbReference>
<dbReference type="CDD" id="cd17546">
    <property type="entry name" value="REC_hyHK_CKI1_RcsC-like"/>
    <property type="match status" value="1"/>
</dbReference>
<dbReference type="PROSITE" id="PS50109">
    <property type="entry name" value="HIS_KIN"/>
    <property type="match status" value="1"/>
</dbReference>
<dbReference type="SMART" id="SM00388">
    <property type="entry name" value="HisKA"/>
    <property type="match status" value="1"/>
</dbReference>
<dbReference type="SUPFAM" id="SSF47384">
    <property type="entry name" value="Homodimeric domain of signal transducing histidine kinase"/>
    <property type="match status" value="1"/>
</dbReference>
<dbReference type="InterPro" id="IPR001789">
    <property type="entry name" value="Sig_transdc_resp-reg_receiver"/>
</dbReference>
<feature type="domain" description="PAC" evidence="9">
    <location>
        <begin position="930"/>
        <end position="982"/>
    </location>
</feature>
<dbReference type="EC" id="2.7.13.3" evidence="2"/>
<dbReference type="InterPro" id="IPR011006">
    <property type="entry name" value="CheY-like_superfamily"/>
</dbReference>
<dbReference type="InterPro" id="IPR000014">
    <property type="entry name" value="PAS"/>
</dbReference>
<dbReference type="Gene3D" id="1.10.287.130">
    <property type="match status" value="1"/>
</dbReference>
<dbReference type="InterPro" id="IPR013783">
    <property type="entry name" value="Ig-like_fold"/>
</dbReference>
<dbReference type="Gene3D" id="2.60.40.10">
    <property type="entry name" value="Immunoglobulins"/>
    <property type="match status" value="1"/>
</dbReference>
<organism evidence="10">
    <name type="scientific">Magnetococcus massalia (strain MO-1)</name>
    <dbReference type="NCBI Taxonomy" id="451514"/>
    <lineage>
        <taxon>Bacteria</taxon>
        <taxon>Pseudomonadati</taxon>
        <taxon>Pseudomonadota</taxon>
        <taxon>Magnetococcia</taxon>
        <taxon>Magnetococcales</taxon>
        <taxon>Magnetococcaceae</taxon>
        <taxon>Magnetococcus</taxon>
    </lineage>
</organism>
<dbReference type="InterPro" id="IPR036097">
    <property type="entry name" value="HisK_dim/P_sf"/>
</dbReference>
<dbReference type="Gene3D" id="3.30.565.10">
    <property type="entry name" value="Histidine kinase-like ATPase, C-terminal domain"/>
    <property type="match status" value="1"/>
</dbReference>
<dbReference type="Pfam" id="PF00512">
    <property type="entry name" value="HisKA"/>
    <property type="match status" value="1"/>
</dbReference>
<dbReference type="FunFam" id="3.30.565.10:FF:000010">
    <property type="entry name" value="Sensor histidine kinase RcsC"/>
    <property type="match status" value="1"/>
</dbReference>
<evidence type="ECO:0000256" key="2">
    <source>
        <dbReference type="ARBA" id="ARBA00012438"/>
    </source>
</evidence>
<dbReference type="InterPro" id="IPR011110">
    <property type="entry name" value="Reg_prop"/>
</dbReference>
<dbReference type="GO" id="GO:0000155">
    <property type="term" value="F:phosphorelay sensor kinase activity"/>
    <property type="evidence" value="ECO:0007669"/>
    <property type="project" value="InterPro"/>
</dbReference>
<dbReference type="InterPro" id="IPR005467">
    <property type="entry name" value="His_kinase_dom"/>
</dbReference>
<dbReference type="InterPro" id="IPR035965">
    <property type="entry name" value="PAS-like_dom_sf"/>
</dbReference>
<dbReference type="Pfam" id="PF07495">
    <property type="entry name" value="Y_Y_Y"/>
    <property type="match status" value="1"/>
</dbReference>
<dbReference type="PROSITE" id="PS50110">
    <property type="entry name" value="RESPONSE_REGULATORY"/>
    <property type="match status" value="1"/>
</dbReference>
<evidence type="ECO:0000256" key="1">
    <source>
        <dbReference type="ARBA" id="ARBA00000085"/>
    </source>
</evidence>
<dbReference type="SUPFAM" id="SSF63829">
    <property type="entry name" value="Calcium-dependent phosphotriesterase"/>
    <property type="match status" value="3"/>
</dbReference>
<evidence type="ECO:0000256" key="3">
    <source>
        <dbReference type="ARBA" id="ARBA00022553"/>
    </source>
</evidence>
<dbReference type="InterPro" id="IPR001610">
    <property type="entry name" value="PAC"/>
</dbReference>
<dbReference type="InterPro" id="IPR015943">
    <property type="entry name" value="WD40/YVTN_repeat-like_dom_sf"/>
</dbReference>
<feature type="domain" description="Response regulatory" evidence="7">
    <location>
        <begin position="1243"/>
        <end position="1362"/>
    </location>
</feature>
<evidence type="ECO:0000256" key="5">
    <source>
        <dbReference type="PROSITE-ProRule" id="PRU00169"/>
    </source>
</evidence>
<evidence type="ECO:0000259" key="9">
    <source>
        <dbReference type="PROSITE" id="PS50113"/>
    </source>
</evidence>
<dbReference type="InterPro" id="IPR004358">
    <property type="entry name" value="Sig_transdc_His_kin-like_C"/>
</dbReference>
<name>A0A1S7LH89_MAGMO</name>
<dbReference type="Gene3D" id="2.10.70.100">
    <property type="match status" value="1"/>
</dbReference>
<dbReference type="SMART" id="SM00387">
    <property type="entry name" value="HATPase_c"/>
    <property type="match status" value="1"/>
</dbReference>
<evidence type="ECO:0000259" key="8">
    <source>
        <dbReference type="PROSITE" id="PS50112"/>
    </source>
</evidence>
<dbReference type="Gene3D" id="3.30.450.20">
    <property type="entry name" value="PAS domain"/>
    <property type="match status" value="1"/>
</dbReference>